<feature type="domain" description="Fatty acid hydroxylase" evidence="6">
    <location>
        <begin position="86"/>
        <end position="221"/>
    </location>
</feature>
<feature type="transmembrane region" description="Helical" evidence="5">
    <location>
        <begin position="6"/>
        <end position="24"/>
    </location>
</feature>
<organism evidence="7 8">
    <name type="scientific">Litorivivens lipolytica</name>
    <dbReference type="NCBI Taxonomy" id="1524264"/>
    <lineage>
        <taxon>Bacteria</taxon>
        <taxon>Pseudomonadati</taxon>
        <taxon>Pseudomonadota</taxon>
        <taxon>Gammaproteobacteria</taxon>
        <taxon>Litorivivens</taxon>
    </lineage>
</organism>
<evidence type="ECO:0000256" key="2">
    <source>
        <dbReference type="ARBA" id="ARBA00022692"/>
    </source>
</evidence>
<comment type="subcellular location">
    <subcellularLocation>
        <location evidence="1">Membrane</location>
    </subcellularLocation>
</comment>
<dbReference type="InterPro" id="IPR050307">
    <property type="entry name" value="Sterol_Desaturase_Related"/>
</dbReference>
<keyword evidence="2 5" id="KW-0812">Transmembrane</keyword>
<dbReference type="EMBL" id="JACHWY010000001">
    <property type="protein sequence ID" value="MBB3045797.1"/>
    <property type="molecule type" value="Genomic_DNA"/>
</dbReference>
<accession>A0A7W4Z492</accession>
<protein>
    <submittedName>
        <fullName evidence="7">Sterol desaturase/sphingolipid hydroxylase (Fatty acid hydroxylase superfamily)</fullName>
    </submittedName>
</protein>
<dbReference type="Proteomes" id="UP000537130">
    <property type="component" value="Unassembled WGS sequence"/>
</dbReference>
<gene>
    <name evidence="7" type="ORF">FHR99_000033</name>
</gene>
<dbReference type="GO" id="GO:0016491">
    <property type="term" value="F:oxidoreductase activity"/>
    <property type="evidence" value="ECO:0007669"/>
    <property type="project" value="InterPro"/>
</dbReference>
<dbReference type="AlphaFoldDB" id="A0A7W4Z492"/>
<evidence type="ECO:0000256" key="1">
    <source>
        <dbReference type="ARBA" id="ARBA00004370"/>
    </source>
</evidence>
<keyword evidence="8" id="KW-1185">Reference proteome</keyword>
<evidence type="ECO:0000256" key="4">
    <source>
        <dbReference type="ARBA" id="ARBA00023136"/>
    </source>
</evidence>
<dbReference type="PANTHER" id="PTHR11863">
    <property type="entry name" value="STEROL DESATURASE"/>
    <property type="match status" value="1"/>
</dbReference>
<proteinExistence type="predicted"/>
<dbReference type="GO" id="GO:0008610">
    <property type="term" value="P:lipid biosynthetic process"/>
    <property type="evidence" value="ECO:0007669"/>
    <property type="project" value="InterPro"/>
</dbReference>
<feature type="transmembrane region" description="Helical" evidence="5">
    <location>
        <begin position="78"/>
        <end position="97"/>
    </location>
</feature>
<dbReference type="GO" id="GO:0005506">
    <property type="term" value="F:iron ion binding"/>
    <property type="evidence" value="ECO:0007669"/>
    <property type="project" value="InterPro"/>
</dbReference>
<keyword evidence="3 5" id="KW-1133">Transmembrane helix</keyword>
<evidence type="ECO:0000313" key="7">
    <source>
        <dbReference type="EMBL" id="MBB3045797.1"/>
    </source>
</evidence>
<reference evidence="7 8" key="1">
    <citation type="submission" date="2020-08" db="EMBL/GenBank/DDBJ databases">
        <title>Genomic Encyclopedia of Type Strains, Phase III (KMG-III): the genomes of soil and plant-associated and newly described type strains.</title>
        <authorList>
            <person name="Whitman W."/>
        </authorList>
    </citation>
    <scope>NUCLEOTIDE SEQUENCE [LARGE SCALE GENOMIC DNA]</scope>
    <source>
        <strain evidence="7 8">CECT 8654</strain>
    </source>
</reference>
<keyword evidence="4 5" id="KW-0472">Membrane</keyword>
<dbReference type="InterPro" id="IPR006694">
    <property type="entry name" value="Fatty_acid_hydroxylase"/>
</dbReference>
<comment type="caution">
    <text evidence="7">The sequence shown here is derived from an EMBL/GenBank/DDBJ whole genome shotgun (WGS) entry which is preliminary data.</text>
</comment>
<dbReference type="RefSeq" id="WP_183408525.1">
    <property type="nucleotide sequence ID" value="NZ_JACHWY010000001.1"/>
</dbReference>
<evidence type="ECO:0000256" key="5">
    <source>
        <dbReference type="SAM" id="Phobius"/>
    </source>
</evidence>
<dbReference type="GO" id="GO:0016020">
    <property type="term" value="C:membrane"/>
    <property type="evidence" value="ECO:0007669"/>
    <property type="project" value="UniProtKB-SubCell"/>
</dbReference>
<feature type="transmembrane region" description="Helical" evidence="5">
    <location>
        <begin position="36"/>
        <end position="58"/>
    </location>
</feature>
<dbReference type="Pfam" id="PF04116">
    <property type="entry name" value="FA_hydroxylase"/>
    <property type="match status" value="1"/>
</dbReference>
<name>A0A7W4Z492_9GAMM</name>
<evidence type="ECO:0000259" key="6">
    <source>
        <dbReference type="Pfam" id="PF04116"/>
    </source>
</evidence>
<evidence type="ECO:0000313" key="8">
    <source>
        <dbReference type="Proteomes" id="UP000537130"/>
    </source>
</evidence>
<evidence type="ECO:0000256" key="3">
    <source>
        <dbReference type="ARBA" id="ARBA00022989"/>
    </source>
</evidence>
<feature type="transmembrane region" description="Helical" evidence="5">
    <location>
        <begin position="143"/>
        <end position="168"/>
    </location>
</feature>
<sequence>MSADSWRLLTFGGVLALMFAWEWLRPHRSGRSTSRRWVNLTLMLIDTALLRLTLPVLAVGVAWQAQAQNTGFFNRVELPGWLEFGAALVILDLLIYWQHRLFHRWPWLWRLHAMHHSDTAIDVTTGVRFHPLEILLSMLIKMAAVWVIGASPLAVVVFEIALNAASLFNHGNVVLPRRWEPYLRRLMVTPEMHRIHHSPEPDEHHRNFGFTVSWWDRCFGSYCARARLGDEQVEAGLDAFRETSRQSLWSLLTQPFSRGPFPR</sequence>